<name>A0A0C9VGW2_SPHS4</name>
<accession>A0A0C9VGW2</accession>
<keyword evidence="2" id="KW-1185">Reference proteome</keyword>
<protein>
    <submittedName>
        <fullName evidence="1">Unplaced genomic scaffold SPHSTscaffold_101, whole genome shotgun sequence</fullName>
    </submittedName>
</protein>
<dbReference type="HOGENOM" id="CLU_1424739_0_0_1"/>
<reference evidence="1 2" key="1">
    <citation type="submission" date="2014-06" db="EMBL/GenBank/DDBJ databases">
        <title>Evolutionary Origins and Diversification of the Mycorrhizal Mutualists.</title>
        <authorList>
            <consortium name="DOE Joint Genome Institute"/>
            <consortium name="Mycorrhizal Genomics Consortium"/>
            <person name="Kohler A."/>
            <person name="Kuo A."/>
            <person name="Nagy L.G."/>
            <person name="Floudas D."/>
            <person name="Copeland A."/>
            <person name="Barry K.W."/>
            <person name="Cichocki N."/>
            <person name="Veneault-Fourrey C."/>
            <person name="LaButti K."/>
            <person name="Lindquist E.A."/>
            <person name="Lipzen A."/>
            <person name="Lundell T."/>
            <person name="Morin E."/>
            <person name="Murat C."/>
            <person name="Riley R."/>
            <person name="Ohm R."/>
            <person name="Sun H."/>
            <person name="Tunlid A."/>
            <person name="Henrissat B."/>
            <person name="Grigoriev I.V."/>
            <person name="Hibbett D.S."/>
            <person name="Martin F."/>
        </authorList>
    </citation>
    <scope>NUCLEOTIDE SEQUENCE [LARGE SCALE GENOMIC DNA]</scope>
    <source>
        <strain evidence="1 2">SS14</strain>
    </source>
</reference>
<sequence length="191" mass="21966">MVTLASDVQRDIEKGLEYLSSITDMDMFLEKIHPIEETVINSIFERLEEANLYSNGRWKNMPVNIELEQELYCASRIIANAINAIVTTENCGSRVLYKGVGSTAAAKRRYTMISLPSFDSIWLSFPVQVKLNIIKSWPVVSLEDKRNNPYFWSRKRGTPVVDPEVDDPEMFVLKQSWQRPLGQNISHLLKK</sequence>
<evidence type="ECO:0000313" key="2">
    <source>
        <dbReference type="Proteomes" id="UP000054279"/>
    </source>
</evidence>
<dbReference type="AlphaFoldDB" id="A0A0C9VGW2"/>
<gene>
    <name evidence="1" type="ORF">M422DRAFT_69652</name>
</gene>
<evidence type="ECO:0000313" key="1">
    <source>
        <dbReference type="EMBL" id="KIJ36571.1"/>
    </source>
</evidence>
<feature type="non-terminal residue" evidence="1">
    <location>
        <position position="191"/>
    </location>
</feature>
<dbReference type="Proteomes" id="UP000054279">
    <property type="component" value="Unassembled WGS sequence"/>
</dbReference>
<organism evidence="1 2">
    <name type="scientific">Sphaerobolus stellatus (strain SS14)</name>
    <dbReference type="NCBI Taxonomy" id="990650"/>
    <lineage>
        <taxon>Eukaryota</taxon>
        <taxon>Fungi</taxon>
        <taxon>Dikarya</taxon>
        <taxon>Basidiomycota</taxon>
        <taxon>Agaricomycotina</taxon>
        <taxon>Agaricomycetes</taxon>
        <taxon>Phallomycetidae</taxon>
        <taxon>Geastrales</taxon>
        <taxon>Sphaerobolaceae</taxon>
        <taxon>Sphaerobolus</taxon>
    </lineage>
</organism>
<proteinExistence type="predicted"/>
<dbReference type="EMBL" id="KN837176">
    <property type="protein sequence ID" value="KIJ36571.1"/>
    <property type="molecule type" value="Genomic_DNA"/>
</dbReference>